<dbReference type="Gene3D" id="1.20.58.300">
    <property type="entry name" value="FlgN-like"/>
    <property type="match status" value="1"/>
</dbReference>
<dbReference type="EMBL" id="CP009268">
    <property type="protein sequence ID" value="AJA51826.1"/>
    <property type="molecule type" value="Genomic_DNA"/>
</dbReference>
<reference evidence="4 5" key="3">
    <citation type="journal article" name="Genome Announc.">
        <title>Improved Draft Genome Sequence of Clostridium pasteurianum Strain ATCC 6013 (DSM 525) Using a Hybrid Next-Generation Sequencing Approach.</title>
        <authorList>
            <person name="Pyne M.E."/>
            <person name="Utturkar S."/>
            <person name="Brown S.D."/>
            <person name="Moo-Young M."/>
            <person name="Chung D.A."/>
            <person name="Chou C.P."/>
        </authorList>
    </citation>
    <scope>NUCLEOTIDE SEQUENCE [LARGE SCALE GENOMIC DNA]</scope>
    <source>
        <strain evidence="4 5">ATCC 6013</strain>
    </source>
</reference>
<proteinExistence type="predicted"/>
<dbReference type="EMBL" id="JPGY02000001">
    <property type="protein sequence ID" value="KRU12166.1"/>
    <property type="molecule type" value="Genomic_DNA"/>
</dbReference>
<evidence type="ECO:0000313" key="4">
    <source>
        <dbReference type="EMBL" id="KRU12166.1"/>
    </source>
</evidence>
<gene>
    <name evidence="3" type="primary">flgN</name>
    <name evidence="3" type="ORF">CLPA_c17680</name>
    <name evidence="4" type="ORF">CP6013_01413</name>
</gene>
<dbReference type="Proteomes" id="UP000028042">
    <property type="component" value="Unassembled WGS sequence"/>
</dbReference>
<name>A0A0H3J7E5_CLOPA</name>
<reference evidence="4" key="2">
    <citation type="submission" date="2015-10" db="EMBL/GenBank/DDBJ databases">
        <title>Improved Draft Genome Sequence of Clostridium pasteurianum Strain ATCC 6013 (DSM 525) Using a Hybrid Next-Generation Sequencing Approach.</title>
        <authorList>
            <person name="Pyne M.E."/>
            <person name="Utturkar S.M."/>
            <person name="Brown S.D."/>
            <person name="Moo-Young M."/>
            <person name="Chung D.A."/>
            <person name="Chou P.C."/>
        </authorList>
    </citation>
    <scope>NUCLEOTIDE SEQUENCE</scope>
    <source>
        <strain evidence="4">ATCC 6013</strain>
    </source>
</reference>
<dbReference type="InterPro" id="IPR007809">
    <property type="entry name" value="FlgN-like"/>
</dbReference>
<dbReference type="InterPro" id="IPR036679">
    <property type="entry name" value="FlgN-like_sf"/>
</dbReference>
<keyword evidence="1" id="KW-1005">Bacterial flagellum biogenesis</keyword>
<accession>A0A0H3J7E5</accession>
<organism evidence="3 6">
    <name type="scientific">Clostridium pasteurianum DSM 525 = ATCC 6013</name>
    <dbReference type="NCBI Taxonomy" id="1262449"/>
    <lineage>
        <taxon>Bacteria</taxon>
        <taxon>Bacillati</taxon>
        <taxon>Bacillota</taxon>
        <taxon>Clostridia</taxon>
        <taxon>Eubacteriales</taxon>
        <taxon>Clostridiaceae</taxon>
        <taxon>Clostridium</taxon>
    </lineage>
</organism>
<keyword evidence="2" id="KW-0175">Coiled coil</keyword>
<keyword evidence="3" id="KW-0969">Cilium</keyword>
<dbReference type="AlphaFoldDB" id="A0A0H3J7E5"/>
<sequence>MKEELKDIMVKEYNALKNLLNSLDKQHQLFLQNDIFALENMVKVIENNNKSIAELEVERRKLVGANSMKDIINVFKDEELENNYRDINMLLQEIKFQKDSNELLFKQGLVFTNRVLNIFSPNRNLKTYNSLGKIGR</sequence>
<evidence type="ECO:0000313" key="5">
    <source>
        <dbReference type="Proteomes" id="UP000028042"/>
    </source>
</evidence>
<keyword evidence="3" id="KW-0282">Flagellum</keyword>
<dbReference type="GO" id="GO:0044780">
    <property type="term" value="P:bacterial-type flagellum assembly"/>
    <property type="evidence" value="ECO:0007669"/>
    <property type="project" value="InterPro"/>
</dbReference>
<reference evidence="3 6" key="1">
    <citation type="journal article" date="2015" name="Genome Announc.">
        <title>Complete Genome Sequence of the Nitrogen-Fixing and Solvent-Producing Clostridium pasteurianum DSM 525.</title>
        <authorList>
            <person name="Poehlein A."/>
            <person name="Grosse-Honebrink A."/>
            <person name="Zhang Y."/>
            <person name="Minton N.P."/>
            <person name="Daniel R."/>
        </authorList>
    </citation>
    <scope>NUCLEOTIDE SEQUENCE [LARGE SCALE GENOMIC DNA]</scope>
    <source>
        <strain evidence="3">DSM 525</strain>
        <strain evidence="6">DSM 525 / ATCC 6013</strain>
    </source>
</reference>
<evidence type="ECO:0000313" key="6">
    <source>
        <dbReference type="Proteomes" id="UP000030905"/>
    </source>
</evidence>
<dbReference type="Pfam" id="PF05130">
    <property type="entry name" value="FlgN"/>
    <property type="match status" value="1"/>
</dbReference>
<evidence type="ECO:0000256" key="2">
    <source>
        <dbReference type="SAM" id="Coils"/>
    </source>
</evidence>
<keyword evidence="3" id="KW-0966">Cell projection</keyword>
<dbReference type="KEGG" id="cpat:CLPA_c17680"/>
<dbReference type="RefSeq" id="WP_003443847.1">
    <property type="nucleotide sequence ID" value="NZ_ANZB01000004.1"/>
</dbReference>
<feature type="coiled-coil region" evidence="2">
    <location>
        <begin position="6"/>
        <end position="58"/>
    </location>
</feature>
<keyword evidence="6" id="KW-1185">Reference proteome</keyword>
<dbReference type="KEGG" id="cpae:CPAST_c17680"/>
<dbReference type="SUPFAM" id="SSF140566">
    <property type="entry name" value="FlgN-like"/>
    <property type="match status" value="1"/>
</dbReference>
<protein>
    <submittedName>
        <fullName evidence="3">Flagellar protein FlgN</fullName>
    </submittedName>
    <submittedName>
        <fullName evidence="4">FlgN family protein</fullName>
    </submittedName>
</protein>
<dbReference type="PATRIC" id="fig|1262449.3.peg.1604"/>
<dbReference type="GeneID" id="93073930"/>
<dbReference type="eggNOG" id="ENOG5033J7F">
    <property type="taxonomic scope" value="Bacteria"/>
</dbReference>
<evidence type="ECO:0000313" key="3">
    <source>
        <dbReference type="EMBL" id="AJA51826.1"/>
    </source>
</evidence>
<evidence type="ECO:0000256" key="1">
    <source>
        <dbReference type="ARBA" id="ARBA00022795"/>
    </source>
</evidence>
<dbReference type="Proteomes" id="UP000030905">
    <property type="component" value="Chromosome"/>
</dbReference>